<dbReference type="Gene3D" id="3.40.50.150">
    <property type="entry name" value="Vaccinia Virus protein VP39"/>
    <property type="match status" value="1"/>
</dbReference>
<proteinExistence type="predicted"/>
<dbReference type="RefSeq" id="WP_204658192.1">
    <property type="nucleotide sequence ID" value="NZ_CP056775.1"/>
</dbReference>
<dbReference type="Proteomes" id="UP000612680">
    <property type="component" value="Chromosome"/>
</dbReference>
<dbReference type="PANTHER" id="PTHR43861">
    <property type="entry name" value="TRANS-ACONITATE 2-METHYLTRANSFERASE-RELATED"/>
    <property type="match status" value="1"/>
</dbReference>
<dbReference type="GO" id="GO:0008168">
    <property type="term" value="F:methyltransferase activity"/>
    <property type="evidence" value="ECO:0007669"/>
    <property type="project" value="UniProtKB-KW"/>
</dbReference>
<dbReference type="SUPFAM" id="SSF53335">
    <property type="entry name" value="S-adenosyl-L-methionine-dependent methyltransferases"/>
    <property type="match status" value="1"/>
</dbReference>
<name>A0ABX7IBD7_9BACT</name>
<keyword evidence="1" id="KW-0489">Methyltransferase</keyword>
<dbReference type="GO" id="GO:0032259">
    <property type="term" value="P:methylation"/>
    <property type="evidence" value="ECO:0007669"/>
    <property type="project" value="UniProtKB-KW"/>
</dbReference>
<organism evidence="1 2">
    <name type="scientific">Dyadobacter sandarakinus</name>
    <dbReference type="NCBI Taxonomy" id="2747268"/>
    <lineage>
        <taxon>Bacteria</taxon>
        <taxon>Pseudomonadati</taxon>
        <taxon>Bacteroidota</taxon>
        <taxon>Cytophagia</taxon>
        <taxon>Cytophagales</taxon>
        <taxon>Spirosomataceae</taxon>
        <taxon>Dyadobacter</taxon>
    </lineage>
</organism>
<sequence>MSLETLENCPVCGHTNFENHLLVEDYTVSHEQFHICRCSSCSFLFTNPRPREASIGGYYASQDYISHHDDRKDLMSSVYTSVRNYTLRQKVGMINDLAKRRGSLLDIGCGTGAFLNAAKDDGWKISGTEPDPDARGIASGRVGAPVFENIQAAEIQQKSFDIISLWHVLEHVHQLNETIKWIGTHLNPGGKVIIAVPNPESADARKYGPQWAAYDVPRHLYHFTKASMQNLLGRHGLQVAEVRPMWFDSFYVSMLSTKYKSGKVRLAESFISGAISNIRGTKPSVNTSSLIYVVSKK</sequence>
<evidence type="ECO:0000313" key="2">
    <source>
        <dbReference type="Proteomes" id="UP000612680"/>
    </source>
</evidence>
<evidence type="ECO:0000313" key="1">
    <source>
        <dbReference type="EMBL" id="QRR02842.1"/>
    </source>
</evidence>
<reference evidence="1 2" key="1">
    <citation type="submission" date="2020-06" db="EMBL/GenBank/DDBJ databases">
        <title>Dyadobacter sandarakinus sp. nov., isolated from the soil of the Arctic Yellow River Station.</title>
        <authorList>
            <person name="Zhang Y."/>
            <person name="Peng F."/>
        </authorList>
    </citation>
    <scope>NUCLEOTIDE SEQUENCE [LARGE SCALE GENOMIC DNA]</scope>
    <source>
        <strain evidence="1 2">Q3-56</strain>
    </source>
</reference>
<protein>
    <submittedName>
        <fullName evidence="1">Class I SAM-dependent methyltransferase</fullName>
    </submittedName>
</protein>
<dbReference type="CDD" id="cd02440">
    <property type="entry name" value="AdoMet_MTases"/>
    <property type="match status" value="1"/>
</dbReference>
<dbReference type="EMBL" id="CP056775">
    <property type="protein sequence ID" value="QRR02842.1"/>
    <property type="molecule type" value="Genomic_DNA"/>
</dbReference>
<gene>
    <name evidence="1" type="ORF">HWI92_18960</name>
</gene>
<dbReference type="Pfam" id="PF13489">
    <property type="entry name" value="Methyltransf_23"/>
    <property type="match status" value="1"/>
</dbReference>
<dbReference type="PANTHER" id="PTHR43861:SF6">
    <property type="entry name" value="METHYLTRANSFERASE TYPE 11"/>
    <property type="match status" value="1"/>
</dbReference>
<keyword evidence="1" id="KW-0808">Transferase</keyword>
<keyword evidence="2" id="KW-1185">Reference proteome</keyword>
<accession>A0ABX7IBD7</accession>
<dbReference type="InterPro" id="IPR029063">
    <property type="entry name" value="SAM-dependent_MTases_sf"/>
</dbReference>